<sequence>MYFILKLIILLEIFIKLHQCKAYVLHTTQEQDNDNNNELLEPEGLTNSPSLYIDNRVKPADIREPDTLQEIVNYIGADKLSNTAVLPELSKDQRETLTYTELANLLAFWQWAKEQNFYEMQTEQTNTNDNFVTVD</sequence>
<organism evidence="2 3">
    <name type="scientific">Lucilia cuprina</name>
    <name type="common">Green bottle fly</name>
    <name type="synonym">Australian sheep blowfly</name>
    <dbReference type="NCBI Taxonomy" id="7375"/>
    <lineage>
        <taxon>Eukaryota</taxon>
        <taxon>Metazoa</taxon>
        <taxon>Ecdysozoa</taxon>
        <taxon>Arthropoda</taxon>
        <taxon>Hexapoda</taxon>
        <taxon>Insecta</taxon>
        <taxon>Pterygota</taxon>
        <taxon>Neoptera</taxon>
        <taxon>Endopterygota</taxon>
        <taxon>Diptera</taxon>
        <taxon>Brachycera</taxon>
        <taxon>Muscomorpha</taxon>
        <taxon>Oestroidea</taxon>
        <taxon>Calliphoridae</taxon>
        <taxon>Luciliinae</taxon>
        <taxon>Lucilia</taxon>
    </lineage>
</organism>
<evidence type="ECO:0000313" key="3">
    <source>
        <dbReference type="Proteomes" id="UP000037069"/>
    </source>
</evidence>
<feature type="signal peptide" evidence="1">
    <location>
        <begin position="1"/>
        <end position="22"/>
    </location>
</feature>
<dbReference type="EMBL" id="JRES01000325">
    <property type="protein sequence ID" value="KNC32270.1"/>
    <property type="molecule type" value="Genomic_DNA"/>
</dbReference>
<keyword evidence="1" id="KW-0732">Signal</keyword>
<evidence type="ECO:0000256" key="1">
    <source>
        <dbReference type="SAM" id="SignalP"/>
    </source>
</evidence>
<protein>
    <submittedName>
        <fullName evidence="2">Uncharacterized protein</fullName>
    </submittedName>
</protein>
<comment type="caution">
    <text evidence="2">The sequence shown here is derived from an EMBL/GenBank/DDBJ whole genome shotgun (WGS) entry which is preliminary data.</text>
</comment>
<dbReference type="AlphaFoldDB" id="A0A0L0CJ34"/>
<keyword evidence="3" id="KW-1185">Reference proteome</keyword>
<gene>
    <name evidence="2" type="ORF">FF38_01822</name>
</gene>
<feature type="chain" id="PRO_5005536491" evidence="1">
    <location>
        <begin position="23"/>
        <end position="135"/>
    </location>
</feature>
<name>A0A0L0CJ34_LUCCU</name>
<accession>A0A0L0CJ34</accession>
<reference evidence="2 3" key="1">
    <citation type="journal article" date="2015" name="Nat. Commun.">
        <title>Lucilia cuprina genome unlocks parasitic fly biology to underpin future interventions.</title>
        <authorList>
            <person name="Anstead C.A."/>
            <person name="Korhonen P.K."/>
            <person name="Young N.D."/>
            <person name="Hall R.S."/>
            <person name="Jex A.R."/>
            <person name="Murali S.C."/>
            <person name="Hughes D.S."/>
            <person name="Lee S.F."/>
            <person name="Perry T."/>
            <person name="Stroehlein A.J."/>
            <person name="Ansell B.R."/>
            <person name="Breugelmans B."/>
            <person name="Hofmann A."/>
            <person name="Qu J."/>
            <person name="Dugan S."/>
            <person name="Lee S.L."/>
            <person name="Chao H."/>
            <person name="Dinh H."/>
            <person name="Han Y."/>
            <person name="Doddapaneni H.V."/>
            <person name="Worley K.C."/>
            <person name="Muzny D.M."/>
            <person name="Ioannidis P."/>
            <person name="Waterhouse R.M."/>
            <person name="Zdobnov E.M."/>
            <person name="James P.J."/>
            <person name="Bagnall N.H."/>
            <person name="Kotze A.C."/>
            <person name="Gibbs R.A."/>
            <person name="Richards S."/>
            <person name="Batterham P."/>
            <person name="Gasser R.B."/>
        </authorList>
    </citation>
    <scope>NUCLEOTIDE SEQUENCE [LARGE SCALE GENOMIC DNA]</scope>
    <source>
        <strain evidence="2 3">LS</strain>
        <tissue evidence="2">Full body</tissue>
    </source>
</reference>
<evidence type="ECO:0000313" key="2">
    <source>
        <dbReference type="EMBL" id="KNC32270.1"/>
    </source>
</evidence>
<dbReference type="Proteomes" id="UP000037069">
    <property type="component" value="Unassembled WGS sequence"/>
</dbReference>
<proteinExistence type="predicted"/>